<organism evidence="1 2">
    <name type="scientific">Eumeta variegata</name>
    <name type="common">Bagworm moth</name>
    <name type="synonym">Eumeta japonica</name>
    <dbReference type="NCBI Taxonomy" id="151549"/>
    <lineage>
        <taxon>Eukaryota</taxon>
        <taxon>Metazoa</taxon>
        <taxon>Ecdysozoa</taxon>
        <taxon>Arthropoda</taxon>
        <taxon>Hexapoda</taxon>
        <taxon>Insecta</taxon>
        <taxon>Pterygota</taxon>
        <taxon>Neoptera</taxon>
        <taxon>Endopterygota</taxon>
        <taxon>Lepidoptera</taxon>
        <taxon>Glossata</taxon>
        <taxon>Ditrysia</taxon>
        <taxon>Tineoidea</taxon>
        <taxon>Psychidae</taxon>
        <taxon>Oiketicinae</taxon>
        <taxon>Eumeta</taxon>
    </lineage>
</organism>
<evidence type="ECO:0000313" key="2">
    <source>
        <dbReference type="Proteomes" id="UP000299102"/>
    </source>
</evidence>
<accession>A0A4C1ZI57</accession>
<protein>
    <submittedName>
        <fullName evidence="1">Uncharacterized protein</fullName>
    </submittedName>
</protein>
<proteinExistence type="predicted"/>
<comment type="caution">
    <text evidence="1">The sequence shown here is derived from an EMBL/GenBank/DDBJ whole genome shotgun (WGS) entry which is preliminary data.</text>
</comment>
<keyword evidence="2" id="KW-1185">Reference proteome</keyword>
<gene>
    <name evidence="1" type="ORF">EVAR_66556_1</name>
</gene>
<dbReference type="AlphaFoldDB" id="A0A4C1ZI57"/>
<dbReference type="EMBL" id="BGZK01001803">
    <property type="protein sequence ID" value="GBP86599.1"/>
    <property type="molecule type" value="Genomic_DNA"/>
</dbReference>
<evidence type="ECO:0000313" key="1">
    <source>
        <dbReference type="EMBL" id="GBP86599.1"/>
    </source>
</evidence>
<dbReference type="OrthoDB" id="10017160at2759"/>
<name>A0A4C1ZI57_EUMVA</name>
<dbReference type="Proteomes" id="UP000299102">
    <property type="component" value="Unassembled WGS sequence"/>
</dbReference>
<sequence length="138" mass="15692">MVNLFAPMAGVDRILRGRQRRDMLCVGCGNNSTLDDVGPVPYETIQTVRMLRMHSFTTDTAMPVLALHLYSIPSASVYVSCWNRLRDTTAEDNISAVRLMIETQKRVTYQQIRTNLSIGMSEVHKILHEHLSIRKLCT</sequence>
<reference evidence="1 2" key="1">
    <citation type="journal article" date="2019" name="Commun. Biol.">
        <title>The bagworm genome reveals a unique fibroin gene that provides high tensile strength.</title>
        <authorList>
            <person name="Kono N."/>
            <person name="Nakamura H."/>
            <person name="Ohtoshi R."/>
            <person name="Tomita M."/>
            <person name="Numata K."/>
            <person name="Arakawa K."/>
        </authorList>
    </citation>
    <scope>NUCLEOTIDE SEQUENCE [LARGE SCALE GENOMIC DNA]</scope>
</reference>